<dbReference type="Proteomes" id="UP001470230">
    <property type="component" value="Unassembled WGS sequence"/>
</dbReference>
<sequence length="113" mass="13329">MFNGCELTQSLWPFAIHSNNPEMIHLLEENNIKPEMNIEILTEAIKCHHNNIVNYIKHNYTGKKSLPSSFQYYNYEIISQNEDDDNALLKHSCIYNYVELVKILLQNEIILIF</sequence>
<reference evidence="2 3" key="1">
    <citation type="submission" date="2024-04" db="EMBL/GenBank/DDBJ databases">
        <title>Tritrichomonas musculus Genome.</title>
        <authorList>
            <person name="Alves-Ferreira E."/>
            <person name="Grigg M."/>
            <person name="Lorenzi H."/>
            <person name="Galac M."/>
        </authorList>
    </citation>
    <scope>NUCLEOTIDE SEQUENCE [LARGE SCALE GENOMIC DNA]</scope>
    <source>
        <strain evidence="2 3">EAF2021</strain>
    </source>
</reference>
<dbReference type="Pfam" id="PF11929">
    <property type="entry name" value="DUF3447"/>
    <property type="match status" value="1"/>
</dbReference>
<protein>
    <recommendedName>
        <fullName evidence="1">DUF3447 domain-containing protein</fullName>
    </recommendedName>
</protein>
<feature type="domain" description="DUF3447" evidence="1">
    <location>
        <begin position="2"/>
        <end position="77"/>
    </location>
</feature>
<evidence type="ECO:0000259" key="1">
    <source>
        <dbReference type="Pfam" id="PF11929"/>
    </source>
</evidence>
<dbReference type="Gene3D" id="1.25.40.20">
    <property type="entry name" value="Ankyrin repeat-containing domain"/>
    <property type="match status" value="1"/>
</dbReference>
<evidence type="ECO:0000313" key="2">
    <source>
        <dbReference type="EMBL" id="KAK8876095.1"/>
    </source>
</evidence>
<name>A0ABR2JDS4_9EUKA</name>
<comment type="caution">
    <text evidence="2">The sequence shown here is derived from an EMBL/GenBank/DDBJ whole genome shotgun (WGS) entry which is preliminary data.</text>
</comment>
<proteinExistence type="predicted"/>
<gene>
    <name evidence="2" type="ORF">M9Y10_006281</name>
</gene>
<accession>A0ABR2JDS4</accession>
<dbReference type="SUPFAM" id="SSF48403">
    <property type="entry name" value="Ankyrin repeat"/>
    <property type="match status" value="1"/>
</dbReference>
<dbReference type="EMBL" id="JAPFFF010000012">
    <property type="protein sequence ID" value="KAK8876095.1"/>
    <property type="molecule type" value="Genomic_DNA"/>
</dbReference>
<evidence type="ECO:0000313" key="3">
    <source>
        <dbReference type="Proteomes" id="UP001470230"/>
    </source>
</evidence>
<organism evidence="2 3">
    <name type="scientific">Tritrichomonas musculus</name>
    <dbReference type="NCBI Taxonomy" id="1915356"/>
    <lineage>
        <taxon>Eukaryota</taxon>
        <taxon>Metamonada</taxon>
        <taxon>Parabasalia</taxon>
        <taxon>Tritrichomonadida</taxon>
        <taxon>Tritrichomonadidae</taxon>
        <taxon>Tritrichomonas</taxon>
    </lineage>
</organism>
<keyword evidence="3" id="KW-1185">Reference proteome</keyword>
<dbReference type="InterPro" id="IPR036770">
    <property type="entry name" value="Ankyrin_rpt-contain_sf"/>
</dbReference>
<dbReference type="InterPro" id="IPR020683">
    <property type="entry name" value="DUF3447"/>
</dbReference>